<feature type="transmembrane region" description="Helical" evidence="1">
    <location>
        <begin position="138"/>
        <end position="160"/>
    </location>
</feature>
<reference evidence="2" key="2">
    <citation type="journal article" date="2021" name="PeerJ">
        <title>Extensive microbial diversity within the chicken gut microbiome revealed by metagenomics and culture.</title>
        <authorList>
            <person name="Gilroy R."/>
            <person name="Ravi A."/>
            <person name="Getino M."/>
            <person name="Pursley I."/>
            <person name="Horton D.L."/>
            <person name="Alikhan N.F."/>
            <person name="Baker D."/>
            <person name="Gharbi K."/>
            <person name="Hall N."/>
            <person name="Watson M."/>
            <person name="Adriaenssens E.M."/>
            <person name="Foster-Nyarko E."/>
            <person name="Jarju S."/>
            <person name="Secka A."/>
            <person name="Antonio M."/>
            <person name="Oren A."/>
            <person name="Chaudhuri R.R."/>
            <person name="La Ragione R."/>
            <person name="Hildebrand F."/>
            <person name="Pallen M.J."/>
        </authorList>
    </citation>
    <scope>NUCLEOTIDE SEQUENCE</scope>
    <source>
        <strain evidence="2">CHK191-8634</strain>
    </source>
</reference>
<dbReference type="AlphaFoldDB" id="A0A9D1IV97"/>
<name>A0A9D1IV97_9CLOT</name>
<gene>
    <name evidence="2" type="ORF">IAB67_00005</name>
</gene>
<feature type="transmembrane region" description="Helical" evidence="1">
    <location>
        <begin position="355"/>
        <end position="374"/>
    </location>
</feature>
<dbReference type="InterPro" id="IPR049504">
    <property type="entry name" value="O-antigen_lig"/>
</dbReference>
<sequence>MQKAAQKLEKLFFAFLLINPLLDVLSGAYIMLIEVLTGSSVSQFDMPMTPSLLIRMFFLLLLALYALIVVDKKAILTMVGIGVAWALSVVGEFLYFYRFDLMSDMTYIVRFAYNVAVLVVYARVFQRCGLTREKLMKKLADTFVFSLNLLSLAILIPYLFQVGYSTYADRFGYRGFRGFFYSGNDITAIMMTLLPLCICFFMQLPRGTSRKRLIPYATAPAFTLVAMCLIGTKTAFIGVGAAVAAPFVFALVEFFRKKDRTLLVRLAIILVIFGLTLGCLMLFASANVLSMISESLQAAGDISEREGAATALLSGRQDKLKRAFDQYRDGGLYCILFGLGRGTQQYVIEMDVFEIVIYYGLFGAVALLWLYLKLGVQFLINLFRRFDLMGLCIAVALALCAGYLIIAGHVLFSVSSGFYFALMLAISRLYYTPQPRELRIY</sequence>
<feature type="transmembrane region" description="Helical" evidence="1">
    <location>
        <begin position="180"/>
        <end position="201"/>
    </location>
</feature>
<feature type="transmembrane region" description="Helical" evidence="1">
    <location>
        <begin position="52"/>
        <end position="70"/>
    </location>
</feature>
<comment type="caution">
    <text evidence="2">The sequence shown here is derived from an EMBL/GenBank/DDBJ whole genome shotgun (WGS) entry which is preliminary data.</text>
</comment>
<feature type="transmembrane region" description="Helical" evidence="1">
    <location>
        <begin position="107"/>
        <end position="126"/>
    </location>
</feature>
<feature type="transmembrane region" description="Helical" evidence="1">
    <location>
        <begin position="386"/>
        <end position="406"/>
    </location>
</feature>
<evidence type="ECO:0000313" key="3">
    <source>
        <dbReference type="Proteomes" id="UP000824073"/>
    </source>
</evidence>
<feature type="transmembrane region" description="Helical" evidence="1">
    <location>
        <begin position="75"/>
        <end position="95"/>
    </location>
</feature>
<reference evidence="2" key="1">
    <citation type="submission" date="2020-10" db="EMBL/GenBank/DDBJ databases">
        <authorList>
            <person name="Gilroy R."/>
        </authorList>
    </citation>
    <scope>NUCLEOTIDE SEQUENCE</scope>
    <source>
        <strain evidence="2">CHK191-8634</strain>
    </source>
</reference>
<keyword evidence="1" id="KW-0472">Membrane</keyword>
<proteinExistence type="predicted"/>
<feature type="transmembrane region" description="Helical" evidence="1">
    <location>
        <begin position="213"/>
        <end position="230"/>
    </location>
</feature>
<dbReference type="Pfam" id="PF13425">
    <property type="entry name" value="O-antigen_lig"/>
    <property type="match status" value="2"/>
</dbReference>
<feature type="transmembrane region" description="Helical" evidence="1">
    <location>
        <begin position="262"/>
        <end position="284"/>
    </location>
</feature>
<feature type="transmembrane region" description="Helical" evidence="1">
    <location>
        <begin position="236"/>
        <end position="255"/>
    </location>
</feature>
<keyword evidence="1" id="KW-0812">Transmembrane</keyword>
<dbReference type="GO" id="GO:0016874">
    <property type="term" value="F:ligase activity"/>
    <property type="evidence" value="ECO:0007669"/>
    <property type="project" value="UniProtKB-KW"/>
</dbReference>
<keyword evidence="1" id="KW-1133">Transmembrane helix</keyword>
<accession>A0A9D1IV97</accession>
<keyword evidence="2" id="KW-0436">Ligase</keyword>
<dbReference type="Proteomes" id="UP000824073">
    <property type="component" value="Unassembled WGS sequence"/>
</dbReference>
<feature type="transmembrane region" description="Helical" evidence="1">
    <location>
        <begin position="12"/>
        <end position="32"/>
    </location>
</feature>
<organism evidence="2 3">
    <name type="scientific">Candidatus Ventrousia excrementavium</name>
    <dbReference type="NCBI Taxonomy" id="2840961"/>
    <lineage>
        <taxon>Bacteria</taxon>
        <taxon>Bacillati</taxon>
        <taxon>Bacillota</taxon>
        <taxon>Clostridia</taxon>
        <taxon>Eubacteriales</taxon>
        <taxon>Clostridiaceae</taxon>
        <taxon>Clostridiaceae incertae sedis</taxon>
        <taxon>Candidatus Ventrousia</taxon>
    </lineage>
</organism>
<feature type="transmembrane region" description="Helical" evidence="1">
    <location>
        <begin position="412"/>
        <end position="431"/>
    </location>
</feature>
<evidence type="ECO:0000256" key="1">
    <source>
        <dbReference type="SAM" id="Phobius"/>
    </source>
</evidence>
<evidence type="ECO:0000313" key="2">
    <source>
        <dbReference type="EMBL" id="HIU42664.1"/>
    </source>
</evidence>
<protein>
    <submittedName>
        <fullName evidence="2">O-antigen ligase family protein</fullName>
    </submittedName>
</protein>
<dbReference type="EMBL" id="DVMR01000001">
    <property type="protein sequence ID" value="HIU42664.1"/>
    <property type="molecule type" value="Genomic_DNA"/>
</dbReference>